<gene>
    <name evidence="2" type="ORF">PGLA1383_LOCUS22500</name>
</gene>
<feature type="compositionally biased region" description="Low complexity" evidence="1">
    <location>
        <begin position="192"/>
        <end position="224"/>
    </location>
</feature>
<evidence type="ECO:0000313" key="3">
    <source>
        <dbReference type="Proteomes" id="UP000654075"/>
    </source>
</evidence>
<dbReference type="EMBL" id="CAJNNV010016308">
    <property type="protein sequence ID" value="CAE8604336.1"/>
    <property type="molecule type" value="Genomic_DNA"/>
</dbReference>
<sequence length="333" mass="35677">DLPLRREPAAGRTPGADSWFLSSGEQVSSPPLRGVLSSRNSRNDDSVSDAALDFSPRSGGRSPEEAVSPLSSAGAPPEGRSSGGPSSPGSRVQAAQAVQVVEQVLPSSRRPMTAAHPSQSAETGQQPLRAQGAKGSRERSAAEVEESYGQPPAQLSVASAIAGATSQQQPSHEKLAVQQPHQDQDEQRQQQDEQQQQQQQQLQQQQQPQQQQLQAQQQQQSQQQIEHRFQQNAQQLSQQKPEAERPAGTNHLSSDPKVKPPPTENPTSRGSASPRSEAAKSVEDSSEGEHVESSRSAASSGDTANTISFLVLGLLQSVYAYICCVRSCVWDCV</sequence>
<dbReference type="AlphaFoldDB" id="A0A813EVG8"/>
<feature type="compositionally biased region" description="Polar residues" evidence="1">
    <location>
        <begin position="265"/>
        <end position="274"/>
    </location>
</feature>
<feature type="compositionally biased region" description="Basic and acidic residues" evidence="1">
    <location>
        <begin position="182"/>
        <end position="191"/>
    </location>
</feature>
<keyword evidence="3" id="KW-1185">Reference proteome</keyword>
<reference evidence="2" key="1">
    <citation type="submission" date="2021-02" db="EMBL/GenBank/DDBJ databases">
        <authorList>
            <person name="Dougan E. K."/>
            <person name="Rhodes N."/>
            <person name="Thang M."/>
            <person name="Chan C."/>
        </authorList>
    </citation>
    <scope>NUCLEOTIDE SEQUENCE</scope>
</reference>
<protein>
    <submittedName>
        <fullName evidence="2">Uncharacterized protein</fullName>
    </submittedName>
</protein>
<comment type="caution">
    <text evidence="2">The sequence shown here is derived from an EMBL/GenBank/DDBJ whole genome shotgun (WGS) entry which is preliminary data.</text>
</comment>
<accession>A0A813EVG8</accession>
<feature type="region of interest" description="Disordered" evidence="1">
    <location>
        <begin position="1"/>
        <end position="301"/>
    </location>
</feature>
<organism evidence="2 3">
    <name type="scientific">Polarella glacialis</name>
    <name type="common">Dinoflagellate</name>
    <dbReference type="NCBI Taxonomy" id="89957"/>
    <lineage>
        <taxon>Eukaryota</taxon>
        <taxon>Sar</taxon>
        <taxon>Alveolata</taxon>
        <taxon>Dinophyceae</taxon>
        <taxon>Suessiales</taxon>
        <taxon>Suessiaceae</taxon>
        <taxon>Polarella</taxon>
    </lineage>
</organism>
<dbReference type="Proteomes" id="UP000654075">
    <property type="component" value="Unassembled WGS sequence"/>
</dbReference>
<evidence type="ECO:0000256" key="1">
    <source>
        <dbReference type="SAM" id="MobiDB-lite"/>
    </source>
</evidence>
<dbReference type="OMA" id="NEARGQH"/>
<feature type="compositionally biased region" description="Basic and acidic residues" evidence="1">
    <location>
        <begin position="277"/>
        <end position="293"/>
    </location>
</feature>
<feature type="compositionally biased region" description="Polar residues" evidence="1">
    <location>
        <begin position="116"/>
        <end position="128"/>
    </location>
</feature>
<evidence type="ECO:0000313" key="2">
    <source>
        <dbReference type="EMBL" id="CAE8604336.1"/>
    </source>
</evidence>
<feature type="non-terminal residue" evidence="2">
    <location>
        <position position="1"/>
    </location>
</feature>
<proteinExistence type="predicted"/>
<feature type="compositionally biased region" description="Low complexity" evidence="1">
    <location>
        <begin position="71"/>
        <end position="104"/>
    </location>
</feature>
<feature type="compositionally biased region" description="Polar residues" evidence="1">
    <location>
        <begin position="20"/>
        <end position="29"/>
    </location>
</feature>
<name>A0A813EVG8_POLGL</name>